<proteinExistence type="predicted"/>
<reference evidence="2" key="1">
    <citation type="submission" date="2022-11" db="UniProtKB">
        <authorList>
            <consortium name="WormBaseParasite"/>
        </authorList>
    </citation>
    <scope>IDENTIFICATION</scope>
</reference>
<dbReference type="AlphaFoldDB" id="A0A914MDN6"/>
<keyword evidence="1" id="KW-1185">Reference proteome</keyword>
<accession>A0A914MDN6</accession>
<evidence type="ECO:0000313" key="1">
    <source>
        <dbReference type="Proteomes" id="UP000887563"/>
    </source>
</evidence>
<protein>
    <submittedName>
        <fullName evidence="2">Candidate secreted effector</fullName>
    </submittedName>
</protein>
<sequence length="131" mass="15420">MEKDHLTIWTGRTITFSCRCHLCFYLRIFLVVDKHSSKWWLNTLTWSIAWRSGSSWCCWSSRRCRGSLSCRGCWRSWCSRSSLSCRCRWRCGSSRSRWRCGSGFSCRSRRCSRRCGSSFSCRSRRCSGCCG</sequence>
<organism evidence="1 2">
    <name type="scientific">Meloidogyne incognita</name>
    <name type="common">Southern root-knot nematode worm</name>
    <name type="synonym">Oxyuris incognita</name>
    <dbReference type="NCBI Taxonomy" id="6306"/>
    <lineage>
        <taxon>Eukaryota</taxon>
        <taxon>Metazoa</taxon>
        <taxon>Ecdysozoa</taxon>
        <taxon>Nematoda</taxon>
        <taxon>Chromadorea</taxon>
        <taxon>Rhabditida</taxon>
        <taxon>Tylenchina</taxon>
        <taxon>Tylenchomorpha</taxon>
        <taxon>Tylenchoidea</taxon>
        <taxon>Meloidogynidae</taxon>
        <taxon>Meloidogyninae</taxon>
        <taxon>Meloidogyne</taxon>
        <taxon>Meloidogyne incognita group</taxon>
    </lineage>
</organism>
<evidence type="ECO:0000313" key="2">
    <source>
        <dbReference type="WBParaSite" id="Minc3s01569g24795"/>
    </source>
</evidence>
<dbReference type="WBParaSite" id="Minc3s01569g24795">
    <property type="protein sequence ID" value="Minc3s01569g24795"/>
    <property type="gene ID" value="Minc3s01569g24795"/>
</dbReference>
<name>A0A914MDN6_MELIC</name>
<dbReference type="Proteomes" id="UP000887563">
    <property type="component" value="Unplaced"/>
</dbReference>